<dbReference type="GO" id="GO:0051537">
    <property type="term" value="F:2 iron, 2 sulfur cluster binding"/>
    <property type="evidence" value="ECO:0007669"/>
    <property type="project" value="UniProtKB-KW"/>
</dbReference>
<comment type="cofactor">
    <cofactor evidence="6">
        <name>[2Fe-2S] cluster</name>
        <dbReference type="ChEBI" id="CHEBI:190135"/>
    </cofactor>
</comment>
<dbReference type="PROSITE" id="PS51085">
    <property type="entry name" value="2FE2S_FER_2"/>
    <property type="match status" value="1"/>
</dbReference>
<dbReference type="PANTHER" id="PTHR23426:SF65">
    <property type="entry name" value="FERREDOXIN-2, MITOCHONDRIAL"/>
    <property type="match status" value="1"/>
</dbReference>
<dbReference type="InterPro" id="IPR012675">
    <property type="entry name" value="Beta-grasp_dom_sf"/>
</dbReference>
<keyword evidence="4" id="KW-0408">Iron</keyword>
<evidence type="ECO:0000256" key="5">
    <source>
        <dbReference type="ARBA" id="ARBA00023014"/>
    </source>
</evidence>
<accession>A0A4U8Z509</accession>
<dbReference type="InterPro" id="IPR001055">
    <property type="entry name" value="Adrenodoxin-like"/>
</dbReference>
<dbReference type="Gene3D" id="3.10.20.30">
    <property type="match status" value="1"/>
</dbReference>
<proteinExistence type="inferred from homology"/>
<dbReference type="GO" id="GO:0009055">
    <property type="term" value="F:electron transfer activity"/>
    <property type="evidence" value="ECO:0007669"/>
    <property type="project" value="TreeGrafter"/>
</dbReference>
<comment type="similarity">
    <text evidence="1">Belongs to the adrenodoxin/putidaredoxin family.</text>
</comment>
<evidence type="ECO:0000256" key="6">
    <source>
        <dbReference type="ARBA" id="ARBA00034078"/>
    </source>
</evidence>
<name>A0A4U8Z509_METTU</name>
<evidence type="ECO:0000259" key="7">
    <source>
        <dbReference type="PROSITE" id="PS51085"/>
    </source>
</evidence>
<gene>
    <name evidence="8" type="ORF">MTUNDRAET4_3715</name>
</gene>
<organism evidence="8 9">
    <name type="scientific">Methylocella tundrae</name>
    <dbReference type="NCBI Taxonomy" id="227605"/>
    <lineage>
        <taxon>Bacteria</taxon>
        <taxon>Pseudomonadati</taxon>
        <taxon>Pseudomonadota</taxon>
        <taxon>Alphaproteobacteria</taxon>
        <taxon>Hyphomicrobiales</taxon>
        <taxon>Beijerinckiaceae</taxon>
        <taxon>Methylocella</taxon>
    </lineage>
</organism>
<evidence type="ECO:0000256" key="3">
    <source>
        <dbReference type="ARBA" id="ARBA00022723"/>
    </source>
</evidence>
<dbReference type="Pfam" id="PF00111">
    <property type="entry name" value="Fer2"/>
    <property type="match status" value="1"/>
</dbReference>
<evidence type="ECO:0000256" key="2">
    <source>
        <dbReference type="ARBA" id="ARBA00022714"/>
    </source>
</evidence>
<evidence type="ECO:0000256" key="1">
    <source>
        <dbReference type="ARBA" id="ARBA00010914"/>
    </source>
</evidence>
<dbReference type="KEGG" id="mtun:MTUNDRAET4_3715"/>
<dbReference type="InterPro" id="IPR001041">
    <property type="entry name" value="2Fe-2S_ferredoxin-type"/>
</dbReference>
<dbReference type="GO" id="GO:0140647">
    <property type="term" value="P:P450-containing electron transport chain"/>
    <property type="evidence" value="ECO:0007669"/>
    <property type="project" value="InterPro"/>
</dbReference>
<evidence type="ECO:0000313" key="9">
    <source>
        <dbReference type="Proteomes" id="UP000294360"/>
    </source>
</evidence>
<evidence type="ECO:0000256" key="4">
    <source>
        <dbReference type="ARBA" id="ARBA00023004"/>
    </source>
</evidence>
<dbReference type="Proteomes" id="UP000294360">
    <property type="component" value="Chromosome"/>
</dbReference>
<dbReference type="SUPFAM" id="SSF54292">
    <property type="entry name" value="2Fe-2S ferredoxin-like"/>
    <property type="match status" value="1"/>
</dbReference>
<keyword evidence="5" id="KW-0411">Iron-sulfur</keyword>
<dbReference type="PANTHER" id="PTHR23426">
    <property type="entry name" value="FERREDOXIN/ADRENODOXIN"/>
    <property type="match status" value="1"/>
</dbReference>
<sequence>MCVGRSAAAALDWIMHEVDRQNGMIASGCVPMDNFSPSTEAIDAADDARLTISLILWDSAGNAQPIEGFAGERLLDALMRARADVMPVCNGRACCGGCRVRIDKGWRARVTPSGRGERSVLRYIDNPHEDDRLSCQIALTAAIGGLEIRTLERPQRPKSEPD</sequence>
<dbReference type="CDD" id="cd00207">
    <property type="entry name" value="fer2"/>
    <property type="match status" value="1"/>
</dbReference>
<feature type="domain" description="2Fe-2S ferredoxin-type" evidence="7">
    <location>
        <begin position="50"/>
        <end position="154"/>
    </location>
</feature>
<dbReference type="AlphaFoldDB" id="A0A4U8Z509"/>
<evidence type="ECO:0000313" key="8">
    <source>
        <dbReference type="EMBL" id="VFU10602.1"/>
    </source>
</evidence>
<protein>
    <recommendedName>
        <fullName evidence="7">2Fe-2S ferredoxin-type domain-containing protein</fullName>
    </recommendedName>
</protein>
<dbReference type="InterPro" id="IPR036010">
    <property type="entry name" value="2Fe-2S_ferredoxin-like_sf"/>
</dbReference>
<reference evidence="8 9" key="1">
    <citation type="submission" date="2019-03" db="EMBL/GenBank/DDBJ databases">
        <authorList>
            <person name="Kox A.R. M."/>
        </authorList>
    </citation>
    <scope>NUCLEOTIDE SEQUENCE [LARGE SCALE GENOMIC DNA]</scope>
    <source>
        <strain evidence="8">MTUNDRAET4 annotated genome</strain>
    </source>
</reference>
<keyword evidence="3" id="KW-0479">Metal-binding</keyword>
<dbReference type="EMBL" id="LR536450">
    <property type="protein sequence ID" value="VFU10602.1"/>
    <property type="molecule type" value="Genomic_DNA"/>
</dbReference>
<dbReference type="GO" id="GO:0046872">
    <property type="term" value="F:metal ion binding"/>
    <property type="evidence" value="ECO:0007669"/>
    <property type="project" value="UniProtKB-KW"/>
</dbReference>
<keyword evidence="2" id="KW-0001">2Fe-2S</keyword>